<dbReference type="Proteomes" id="UP000245207">
    <property type="component" value="Unassembled WGS sequence"/>
</dbReference>
<name>A0A2U1KVS4_ARTAN</name>
<dbReference type="InterPro" id="IPR045121">
    <property type="entry name" value="CoAse"/>
</dbReference>
<dbReference type="GO" id="GO:0015938">
    <property type="term" value="P:coenzyme A catabolic process"/>
    <property type="evidence" value="ECO:0007669"/>
    <property type="project" value="TreeGrafter"/>
</dbReference>
<dbReference type="Gene3D" id="3.90.79.10">
    <property type="entry name" value="Nucleoside Triphosphate Pyrophosphohydrolase"/>
    <property type="match status" value="1"/>
</dbReference>
<keyword evidence="2" id="KW-1185">Reference proteome</keyword>
<keyword evidence="1" id="KW-0378">Hydrolase</keyword>
<proteinExistence type="predicted"/>
<dbReference type="Gene3D" id="1.10.510.10">
    <property type="entry name" value="Transferase(Phosphotransferase) domain 1"/>
    <property type="match status" value="1"/>
</dbReference>
<dbReference type="GO" id="GO:0010945">
    <property type="term" value="F:coenzyme A diphosphatase activity"/>
    <property type="evidence" value="ECO:0007669"/>
    <property type="project" value="InterPro"/>
</dbReference>
<comment type="caution">
    <text evidence="1">The sequence shown here is derived from an EMBL/GenBank/DDBJ whole genome shotgun (WGS) entry which is preliminary data.</text>
</comment>
<gene>
    <name evidence="1" type="ORF">CTI12_AA559380</name>
</gene>
<accession>A0A2U1KVS4</accession>
<protein>
    <submittedName>
        <fullName evidence="1">Nudix hydrolase</fullName>
    </submittedName>
</protein>
<dbReference type="SUPFAM" id="SSF55811">
    <property type="entry name" value="Nudix"/>
    <property type="match status" value="1"/>
</dbReference>
<reference evidence="1 2" key="1">
    <citation type="journal article" date="2018" name="Mol. Plant">
        <title>The genome of Artemisia annua provides insight into the evolution of Asteraceae family and artemisinin biosynthesis.</title>
        <authorList>
            <person name="Shen Q."/>
            <person name="Zhang L."/>
            <person name="Liao Z."/>
            <person name="Wang S."/>
            <person name="Yan T."/>
            <person name="Shi P."/>
            <person name="Liu M."/>
            <person name="Fu X."/>
            <person name="Pan Q."/>
            <person name="Wang Y."/>
            <person name="Lv Z."/>
            <person name="Lu X."/>
            <person name="Zhang F."/>
            <person name="Jiang W."/>
            <person name="Ma Y."/>
            <person name="Chen M."/>
            <person name="Hao X."/>
            <person name="Li L."/>
            <person name="Tang Y."/>
            <person name="Lv G."/>
            <person name="Zhou Y."/>
            <person name="Sun X."/>
            <person name="Brodelius P.E."/>
            <person name="Rose J.K.C."/>
            <person name="Tang K."/>
        </authorList>
    </citation>
    <scope>NUCLEOTIDE SEQUENCE [LARGE SCALE GENOMIC DNA]</scope>
    <source>
        <strain evidence="2">cv. Huhao1</strain>
        <tissue evidence="1">Leaf</tissue>
    </source>
</reference>
<dbReference type="PANTHER" id="PTHR12992:SF41">
    <property type="entry name" value="NUDIX HYDROLASE 11"/>
    <property type="match status" value="1"/>
</dbReference>
<dbReference type="InterPro" id="IPR015797">
    <property type="entry name" value="NUDIX_hydrolase-like_dom_sf"/>
</dbReference>
<dbReference type="OrthoDB" id="206213at2759"/>
<dbReference type="PANTHER" id="PTHR12992">
    <property type="entry name" value="NUDIX HYDROLASE"/>
    <property type="match status" value="1"/>
</dbReference>
<dbReference type="AlphaFoldDB" id="A0A2U1KVS4"/>
<organism evidence="1 2">
    <name type="scientific">Artemisia annua</name>
    <name type="common">Sweet wormwood</name>
    <dbReference type="NCBI Taxonomy" id="35608"/>
    <lineage>
        <taxon>Eukaryota</taxon>
        <taxon>Viridiplantae</taxon>
        <taxon>Streptophyta</taxon>
        <taxon>Embryophyta</taxon>
        <taxon>Tracheophyta</taxon>
        <taxon>Spermatophyta</taxon>
        <taxon>Magnoliopsida</taxon>
        <taxon>eudicotyledons</taxon>
        <taxon>Gunneridae</taxon>
        <taxon>Pentapetalae</taxon>
        <taxon>asterids</taxon>
        <taxon>campanulids</taxon>
        <taxon>Asterales</taxon>
        <taxon>Asteraceae</taxon>
        <taxon>Asteroideae</taxon>
        <taxon>Anthemideae</taxon>
        <taxon>Artemisiinae</taxon>
        <taxon>Artemisia</taxon>
    </lineage>
</organism>
<evidence type="ECO:0000313" key="2">
    <source>
        <dbReference type="Proteomes" id="UP000245207"/>
    </source>
</evidence>
<evidence type="ECO:0000313" key="1">
    <source>
        <dbReference type="EMBL" id="PWA40830.1"/>
    </source>
</evidence>
<sequence length="528" mass="60838">MFGSTLLLQRELLWFQDNELMLEVLKTQQAIQLQYTYDWFADMVAAARPVTKFRLFPIHAWRGLVDGLSNDKYILSCEIRLNIVIGVTETSEYFNKECLRPVIHRDVKSPNIILFDESESQVRAYIQRGIGNEFYKCDYLRLWIAYTEWKKKAALLLMAICNKVVFRVFWVTNDAQTENVQSCNIDAKGDTSTITPGSSIELKGNSFNTVTTSMEVRAFYCENETLSGARDKSESFHVYIEKEDNKKLKQKQREGMQPKMGKTDIDYHVWLLKFVGELKHEFYQKPEKVVATIFAKGYQLILCLSIMGSKLFIHLSASVVGKRHMRLQLRNQVMVLRADKVTCAEDQWKTAPFIEMIRGGELIQLRGGKDPFTRFRFLLGDTFRNDLGSTSGHVALPGGRTDEVNTDDSRTALQEAKEEIGLDSASVDVVTVLKPFVNKVTQVEIGMLKKVQQFLKSNSKRDKTIVEGKNVEIFQCVFGFKSYEGIKLADEIGFIVIIKHKIVKMKNQIHPDKRIVWTWLYSRFRFSL</sequence>
<dbReference type="STRING" id="35608.A0A2U1KVS4"/>
<dbReference type="EMBL" id="PKPP01013520">
    <property type="protein sequence ID" value="PWA40830.1"/>
    <property type="molecule type" value="Genomic_DNA"/>
</dbReference>